<feature type="compositionally biased region" description="Basic residues" evidence="1">
    <location>
        <begin position="16"/>
        <end position="28"/>
    </location>
</feature>
<name>A0A5B7K3E3_PORTR</name>
<dbReference type="EMBL" id="VSRR010134204">
    <property type="protein sequence ID" value="MPD03013.1"/>
    <property type="molecule type" value="Genomic_DNA"/>
</dbReference>
<accession>A0A5B7K3E3</accession>
<feature type="region of interest" description="Disordered" evidence="1">
    <location>
        <begin position="1"/>
        <end position="28"/>
    </location>
</feature>
<dbReference type="Proteomes" id="UP000324222">
    <property type="component" value="Unassembled WGS sequence"/>
</dbReference>
<gene>
    <name evidence="2" type="ORF">E2C01_098627</name>
</gene>
<reference evidence="2 3" key="1">
    <citation type="submission" date="2019-05" db="EMBL/GenBank/DDBJ databases">
        <title>Another draft genome of Portunus trituberculatus and its Hox gene families provides insights of decapod evolution.</title>
        <authorList>
            <person name="Jeong J.-H."/>
            <person name="Song I."/>
            <person name="Kim S."/>
            <person name="Choi T."/>
            <person name="Kim D."/>
            <person name="Ryu S."/>
            <person name="Kim W."/>
        </authorList>
    </citation>
    <scope>NUCLEOTIDE SEQUENCE [LARGE SCALE GENOMIC DNA]</scope>
    <source>
        <tissue evidence="2">Muscle</tissue>
    </source>
</reference>
<organism evidence="2 3">
    <name type="scientific">Portunus trituberculatus</name>
    <name type="common">Swimming crab</name>
    <name type="synonym">Neptunus trituberculatus</name>
    <dbReference type="NCBI Taxonomy" id="210409"/>
    <lineage>
        <taxon>Eukaryota</taxon>
        <taxon>Metazoa</taxon>
        <taxon>Ecdysozoa</taxon>
        <taxon>Arthropoda</taxon>
        <taxon>Crustacea</taxon>
        <taxon>Multicrustacea</taxon>
        <taxon>Malacostraca</taxon>
        <taxon>Eumalacostraca</taxon>
        <taxon>Eucarida</taxon>
        <taxon>Decapoda</taxon>
        <taxon>Pleocyemata</taxon>
        <taxon>Brachyura</taxon>
        <taxon>Eubrachyura</taxon>
        <taxon>Portunoidea</taxon>
        <taxon>Portunidae</taxon>
        <taxon>Portuninae</taxon>
        <taxon>Portunus</taxon>
    </lineage>
</organism>
<dbReference type="AlphaFoldDB" id="A0A5B7K3E3"/>
<comment type="caution">
    <text evidence="2">The sequence shown here is derived from an EMBL/GenBank/DDBJ whole genome shotgun (WGS) entry which is preliminary data.</text>
</comment>
<sequence>MMSPVTRCRTCQHNTTHLRTHHQHHHHH</sequence>
<evidence type="ECO:0000313" key="3">
    <source>
        <dbReference type="Proteomes" id="UP000324222"/>
    </source>
</evidence>
<evidence type="ECO:0000313" key="2">
    <source>
        <dbReference type="EMBL" id="MPD03013.1"/>
    </source>
</evidence>
<protein>
    <submittedName>
        <fullName evidence="2">Uncharacterized protein</fullName>
    </submittedName>
</protein>
<keyword evidence="3" id="KW-1185">Reference proteome</keyword>
<proteinExistence type="predicted"/>
<evidence type="ECO:0000256" key="1">
    <source>
        <dbReference type="SAM" id="MobiDB-lite"/>
    </source>
</evidence>